<gene>
    <name evidence="1" type="ORF">KXV57_001756</name>
</gene>
<accession>A0A229XVX8</accession>
<dbReference type="AlphaFoldDB" id="A0A229XVX8"/>
<organism evidence="1 2">
    <name type="scientific">Aspergillus fumigatus</name>
    <name type="common">Neosartorya fumigata</name>
    <dbReference type="NCBI Taxonomy" id="746128"/>
    <lineage>
        <taxon>Eukaryota</taxon>
        <taxon>Fungi</taxon>
        <taxon>Dikarya</taxon>
        <taxon>Ascomycota</taxon>
        <taxon>Pezizomycotina</taxon>
        <taxon>Eurotiomycetes</taxon>
        <taxon>Eurotiomycetidae</taxon>
        <taxon>Eurotiales</taxon>
        <taxon>Aspergillaceae</taxon>
        <taxon>Aspergillus</taxon>
        <taxon>Aspergillus subgen. Fumigati</taxon>
    </lineage>
</organism>
<dbReference type="EMBL" id="JAIBSC010000135">
    <property type="protein sequence ID" value="KAH1895683.1"/>
    <property type="molecule type" value="Genomic_DNA"/>
</dbReference>
<name>A0A229XVX8_ASPFM</name>
<evidence type="ECO:0000313" key="2">
    <source>
        <dbReference type="Proteomes" id="UP000813423"/>
    </source>
</evidence>
<proteinExistence type="predicted"/>
<comment type="caution">
    <text evidence="1">The sequence shown here is derived from an EMBL/GenBank/DDBJ whole genome shotgun (WGS) entry which is preliminary data.</text>
</comment>
<evidence type="ECO:0000313" key="1">
    <source>
        <dbReference type="EMBL" id="KAH1895683.1"/>
    </source>
</evidence>
<sequence>MSGPPEISPQDAYRAASSGTPEWPSLVASLDGQIGDLRRERDVCQRNMSMLADENQRLIDIVTKLASAFDQQTRALHIEQQQPGFSVSALVWDLQRAQRDLAHSREMSSNQRQVIVSQSCHIEFLDQKISELQKTIAESSSNDSFHQRRGLVLGQLNDKTSRHSYMAKRDGPAGPSSP</sequence>
<protein>
    <submittedName>
        <fullName evidence="1">Uncharacterized protein</fullName>
    </submittedName>
</protein>
<dbReference type="Proteomes" id="UP000813423">
    <property type="component" value="Unassembled WGS sequence"/>
</dbReference>
<reference evidence="1" key="1">
    <citation type="submission" date="2021-08" db="EMBL/GenBank/DDBJ databases">
        <title>Global Aspergillus fumigatus from environmental and clinical sources.</title>
        <authorList>
            <person name="Barber A."/>
            <person name="Sae-Ong T."/>
        </authorList>
    </citation>
    <scope>NUCLEOTIDE SEQUENCE</scope>
    <source>
        <strain evidence="1">NRZ-2016-071</strain>
    </source>
</reference>